<protein>
    <submittedName>
        <fullName evidence="1">DUF393 domain-containing protein</fullName>
    </submittedName>
</protein>
<proteinExistence type="predicted"/>
<evidence type="ECO:0000313" key="1">
    <source>
        <dbReference type="EMBL" id="GAA4141471.1"/>
    </source>
</evidence>
<dbReference type="InterPro" id="IPR052927">
    <property type="entry name" value="DCC_oxidoreductase"/>
</dbReference>
<dbReference type="InterPro" id="IPR007263">
    <property type="entry name" value="DCC1-like"/>
</dbReference>
<reference evidence="2" key="1">
    <citation type="journal article" date="2019" name="Int. J. Syst. Evol. Microbiol.">
        <title>The Global Catalogue of Microorganisms (GCM) 10K type strain sequencing project: providing services to taxonomists for standard genome sequencing and annotation.</title>
        <authorList>
            <consortium name="The Broad Institute Genomics Platform"/>
            <consortium name="The Broad Institute Genome Sequencing Center for Infectious Disease"/>
            <person name="Wu L."/>
            <person name="Ma J."/>
        </authorList>
    </citation>
    <scope>NUCLEOTIDE SEQUENCE [LARGE SCALE GENOMIC DNA]</scope>
    <source>
        <strain evidence="2">JCM 17386</strain>
    </source>
</reference>
<dbReference type="PANTHER" id="PTHR33639">
    <property type="entry name" value="THIOL-DISULFIDE OXIDOREDUCTASE DCC"/>
    <property type="match status" value="1"/>
</dbReference>
<name>A0ABP7YUK3_9FLAO</name>
<dbReference type="Proteomes" id="UP001501333">
    <property type="component" value="Unassembled WGS sequence"/>
</dbReference>
<comment type="caution">
    <text evidence="1">The sequence shown here is derived from an EMBL/GenBank/DDBJ whole genome shotgun (WGS) entry which is preliminary data.</text>
</comment>
<dbReference type="Pfam" id="PF04134">
    <property type="entry name" value="DCC1-like"/>
    <property type="match status" value="1"/>
</dbReference>
<keyword evidence="2" id="KW-1185">Reference proteome</keyword>
<dbReference type="EMBL" id="BAABAO010000016">
    <property type="protein sequence ID" value="GAA4141471.1"/>
    <property type="molecule type" value="Genomic_DNA"/>
</dbReference>
<evidence type="ECO:0000313" key="2">
    <source>
        <dbReference type="Proteomes" id="UP001501333"/>
    </source>
</evidence>
<organism evidence="1 2">
    <name type="scientific">Flavobacterium chungbukense</name>
    <dbReference type="NCBI Taxonomy" id="877464"/>
    <lineage>
        <taxon>Bacteria</taxon>
        <taxon>Pseudomonadati</taxon>
        <taxon>Bacteroidota</taxon>
        <taxon>Flavobacteriia</taxon>
        <taxon>Flavobacteriales</taxon>
        <taxon>Flavobacteriaceae</taxon>
        <taxon>Flavobacterium</taxon>
    </lineage>
</organism>
<sequence length="172" mass="20038">MIKFIKNKNLINYSNETQLFKFLAFIINTTRYTIIMDDIPNNKKIILFDGVCNLCDSAVQFIIKHDKKDIFRFVALQSELGISICKYLGISFSKMDSIILYNPGVAYFYKSSAVIEIAKHFGGLWKLTPVFRIVPIFISDRIYDYVAKNRYNWYGKKESCLIPTPELKSKFL</sequence>
<dbReference type="PANTHER" id="PTHR33639:SF2">
    <property type="entry name" value="DUF393 DOMAIN-CONTAINING PROTEIN"/>
    <property type="match status" value="1"/>
</dbReference>
<accession>A0ABP7YUK3</accession>
<gene>
    <name evidence="1" type="ORF">GCM10022250_43050</name>
</gene>